<evidence type="ECO:0000259" key="4">
    <source>
        <dbReference type="PROSITE" id="PS01124"/>
    </source>
</evidence>
<reference evidence="5 6" key="1">
    <citation type="submission" date="2016-10" db="EMBL/GenBank/DDBJ databases">
        <authorList>
            <person name="de Groot N.N."/>
        </authorList>
    </citation>
    <scope>NUCLEOTIDE SEQUENCE [LARGE SCALE GENOMIC DNA]</scope>
    <source>
        <strain evidence="5 6">CGMCC 1.9109</strain>
    </source>
</reference>
<gene>
    <name evidence="5" type="ORF">SAMN04488071_2912</name>
</gene>
<dbReference type="PANTHER" id="PTHR46796:SF7">
    <property type="entry name" value="ARAC FAMILY TRANSCRIPTIONAL REGULATOR"/>
    <property type="match status" value="1"/>
</dbReference>
<dbReference type="Pfam" id="PF12833">
    <property type="entry name" value="HTH_18"/>
    <property type="match status" value="1"/>
</dbReference>
<dbReference type="InterPro" id="IPR018060">
    <property type="entry name" value="HTH_AraC"/>
</dbReference>
<dbReference type="PROSITE" id="PS01124">
    <property type="entry name" value="HTH_ARAC_FAMILY_2"/>
    <property type="match status" value="1"/>
</dbReference>
<dbReference type="InterPro" id="IPR009057">
    <property type="entry name" value="Homeodomain-like_sf"/>
</dbReference>
<keyword evidence="1" id="KW-0805">Transcription regulation</keyword>
<evidence type="ECO:0000313" key="5">
    <source>
        <dbReference type="EMBL" id="SDE41908.1"/>
    </source>
</evidence>
<evidence type="ECO:0000256" key="2">
    <source>
        <dbReference type="ARBA" id="ARBA00023125"/>
    </source>
</evidence>
<dbReference type="InterPro" id="IPR011051">
    <property type="entry name" value="RmlC_Cupin_sf"/>
</dbReference>
<keyword evidence="2" id="KW-0238">DNA-binding</keyword>
<dbReference type="Proteomes" id="UP000183685">
    <property type="component" value="Unassembled WGS sequence"/>
</dbReference>
<evidence type="ECO:0000256" key="3">
    <source>
        <dbReference type="ARBA" id="ARBA00023163"/>
    </source>
</evidence>
<dbReference type="OrthoDB" id="9802263at2"/>
<dbReference type="GO" id="GO:0043565">
    <property type="term" value="F:sequence-specific DNA binding"/>
    <property type="evidence" value="ECO:0007669"/>
    <property type="project" value="InterPro"/>
</dbReference>
<dbReference type="RefSeq" id="WP_068306575.1">
    <property type="nucleotide sequence ID" value="NZ_FNAK01000006.1"/>
</dbReference>
<proteinExistence type="predicted"/>
<dbReference type="Gene3D" id="1.10.10.60">
    <property type="entry name" value="Homeodomain-like"/>
    <property type="match status" value="2"/>
</dbReference>
<name>A0A1G7CRF0_9PROT</name>
<dbReference type="SUPFAM" id="SSF46689">
    <property type="entry name" value="Homeodomain-like"/>
    <property type="match status" value="2"/>
</dbReference>
<evidence type="ECO:0000256" key="1">
    <source>
        <dbReference type="ARBA" id="ARBA00023015"/>
    </source>
</evidence>
<keyword evidence="3" id="KW-0804">Transcription</keyword>
<dbReference type="GO" id="GO:0003700">
    <property type="term" value="F:DNA-binding transcription factor activity"/>
    <property type="evidence" value="ECO:0007669"/>
    <property type="project" value="InterPro"/>
</dbReference>
<dbReference type="InterPro" id="IPR050204">
    <property type="entry name" value="AraC_XylS_family_regulators"/>
</dbReference>
<dbReference type="Pfam" id="PF12852">
    <property type="entry name" value="Cupin_6"/>
    <property type="match status" value="1"/>
</dbReference>
<feature type="domain" description="HTH araC/xylS-type" evidence="4">
    <location>
        <begin position="208"/>
        <end position="306"/>
    </location>
</feature>
<dbReference type="SUPFAM" id="SSF51182">
    <property type="entry name" value="RmlC-like cupins"/>
    <property type="match status" value="1"/>
</dbReference>
<dbReference type="InterPro" id="IPR032783">
    <property type="entry name" value="AraC_lig"/>
</dbReference>
<keyword evidence="6" id="KW-1185">Reference proteome</keyword>
<protein>
    <submittedName>
        <fullName evidence="5">Transcriptional regulator, AraC family</fullName>
    </submittedName>
</protein>
<accession>A0A1G7CRF0</accession>
<dbReference type="STRING" id="637679.GCA_001550055_03009"/>
<dbReference type="PANTHER" id="PTHR46796">
    <property type="entry name" value="HTH-TYPE TRANSCRIPTIONAL ACTIVATOR RHAS-RELATED"/>
    <property type="match status" value="1"/>
</dbReference>
<sequence>MDVLSDILDILKFKGSLYFTTDLTAPWGIEVPDYQNVARFHMAIGGDCWVRLAGQDKAIRLTAGDMILIPHGCRHYLLDKPESPVLTLDHVLAESGYSGDGYLVYGGNGDTYSKLVCGHFEYDESFSHPLVQELPDHILITGRQAMEFSWFDSAMKFMSFESQTSHLGNDAIVKRLAEILFIHSVRLWNSTSGRDSGFLAAIADRHLGRGIAKFHERPDERWTIERLAAEAGLSRSVFASQFRDMLGMTPMEYVTLWRMQKACRYLLESDMSTDAVAEQVGYQSLAAFSKVFKKVIGVGPGSYRREQGLMQAS</sequence>
<dbReference type="AlphaFoldDB" id="A0A1G7CRF0"/>
<evidence type="ECO:0000313" key="6">
    <source>
        <dbReference type="Proteomes" id="UP000183685"/>
    </source>
</evidence>
<organism evidence="5 6">
    <name type="scientific">Kordiimonas lacus</name>
    <dbReference type="NCBI Taxonomy" id="637679"/>
    <lineage>
        <taxon>Bacteria</taxon>
        <taxon>Pseudomonadati</taxon>
        <taxon>Pseudomonadota</taxon>
        <taxon>Alphaproteobacteria</taxon>
        <taxon>Kordiimonadales</taxon>
        <taxon>Kordiimonadaceae</taxon>
        <taxon>Kordiimonas</taxon>
    </lineage>
</organism>
<dbReference type="EMBL" id="FNAK01000006">
    <property type="protein sequence ID" value="SDE41908.1"/>
    <property type="molecule type" value="Genomic_DNA"/>
</dbReference>
<dbReference type="SMART" id="SM00342">
    <property type="entry name" value="HTH_ARAC"/>
    <property type="match status" value="1"/>
</dbReference>